<feature type="domain" description="HTH cro/C1-type" evidence="1">
    <location>
        <begin position="38"/>
        <end position="78"/>
    </location>
</feature>
<dbReference type="Gene3D" id="1.10.260.40">
    <property type="entry name" value="lambda repressor-like DNA-binding domains"/>
    <property type="match status" value="1"/>
</dbReference>
<evidence type="ECO:0000313" key="2">
    <source>
        <dbReference type="EMBL" id="QEP29818.1"/>
    </source>
</evidence>
<name>A0A5C2H178_9CAUD</name>
<dbReference type="InterPro" id="IPR010982">
    <property type="entry name" value="Lambda_DNA-bd_dom_sf"/>
</dbReference>
<dbReference type="Proteomes" id="UP000322838">
    <property type="component" value="Segment"/>
</dbReference>
<dbReference type="InterPro" id="IPR001387">
    <property type="entry name" value="Cro/C1-type_HTH"/>
</dbReference>
<evidence type="ECO:0000259" key="1">
    <source>
        <dbReference type="PROSITE" id="PS50943"/>
    </source>
</evidence>
<dbReference type="SUPFAM" id="SSF47413">
    <property type="entry name" value="lambda repressor-like DNA-binding domains"/>
    <property type="match status" value="1"/>
</dbReference>
<proteinExistence type="predicted"/>
<reference evidence="3" key="1">
    <citation type="submission" date="2019-07" db="EMBL/GenBank/DDBJ databases">
        <authorList>
            <person name="Cubo M.T."/>
            <person name="Espuny M.D.R."/>
            <person name="Balsanelli E."/>
        </authorList>
    </citation>
    <scope>NUCLEOTIDE SEQUENCE [LARGE SCALE GENOMIC DNA]</scope>
</reference>
<dbReference type="GO" id="GO:0003677">
    <property type="term" value="F:DNA binding"/>
    <property type="evidence" value="ECO:0007669"/>
    <property type="project" value="InterPro"/>
</dbReference>
<dbReference type="EMBL" id="MN228696">
    <property type="protein sequence ID" value="QEP29818.1"/>
    <property type="molecule type" value="Genomic_DNA"/>
</dbReference>
<accession>A0A5C2H178</accession>
<evidence type="ECO:0000313" key="3">
    <source>
        <dbReference type="Proteomes" id="UP000322838"/>
    </source>
</evidence>
<protein>
    <recommendedName>
        <fullName evidence="1">HTH cro/C1-type domain-containing protein</fullName>
    </recommendedName>
</protein>
<dbReference type="PROSITE" id="PS50943">
    <property type="entry name" value="HTH_CROC1"/>
    <property type="match status" value="1"/>
</dbReference>
<keyword evidence="3" id="KW-1185">Reference proteome</keyword>
<sequence length="81" mass="9467">MKKFRWAKNRPVKPDTDPMLSDLREELLNDDRTYYQKANASGIAPSTIRNIVNGKTRKPQGLTIMMIYKALGIEFIKRRKK</sequence>
<gene>
    <name evidence="2" type="ORF">Smphiort11_020</name>
</gene>
<organism evidence="2 3">
    <name type="scientific">Sinorhizobium phage ort11</name>
    <dbReference type="NCBI Taxonomy" id="2599764"/>
    <lineage>
        <taxon>Viruses</taxon>
        <taxon>Duplodnaviria</taxon>
        <taxon>Heunggongvirae</taxon>
        <taxon>Uroviricota</taxon>
        <taxon>Caudoviricetes</taxon>
        <taxon>Schitoviridae</taxon>
        <taxon>Huelvavirus</taxon>
        <taxon>Huelvavirus ort11</taxon>
    </lineage>
</organism>